<protein>
    <submittedName>
        <fullName evidence="1">Uncharacterized protein</fullName>
    </submittedName>
</protein>
<accession>A0ABN9BSW6</accession>
<name>A0ABN9BSW6_9NEOB</name>
<keyword evidence="2" id="KW-1185">Reference proteome</keyword>
<proteinExistence type="predicted"/>
<evidence type="ECO:0000313" key="2">
    <source>
        <dbReference type="Proteomes" id="UP001162483"/>
    </source>
</evidence>
<dbReference type="Proteomes" id="UP001162483">
    <property type="component" value="Unassembled WGS sequence"/>
</dbReference>
<gene>
    <name evidence="1" type="ORF">SPARVUS_LOCUS3551302</name>
</gene>
<reference evidence="1" key="1">
    <citation type="submission" date="2023-05" db="EMBL/GenBank/DDBJ databases">
        <authorList>
            <person name="Stuckert A."/>
        </authorList>
    </citation>
    <scope>NUCLEOTIDE SEQUENCE</scope>
</reference>
<dbReference type="EMBL" id="CATNWA010005742">
    <property type="protein sequence ID" value="CAI9550678.1"/>
    <property type="molecule type" value="Genomic_DNA"/>
</dbReference>
<evidence type="ECO:0000313" key="1">
    <source>
        <dbReference type="EMBL" id="CAI9550678.1"/>
    </source>
</evidence>
<comment type="caution">
    <text evidence="1">The sequence shown here is derived from an EMBL/GenBank/DDBJ whole genome shotgun (WGS) entry which is preliminary data.</text>
</comment>
<sequence length="45" mass="4964">MGLVVWQQLEGHQFDTRALDHWVSLTPLIILCMPTAASITWGGGL</sequence>
<organism evidence="1 2">
    <name type="scientific">Staurois parvus</name>
    <dbReference type="NCBI Taxonomy" id="386267"/>
    <lineage>
        <taxon>Eukaryota</taxon>
        <taxon>Metazoa</taxon>
        <taxon>Chordata</taxon>
        <taxon>Craniata</taxon>
        <taxon>Vertebrata</taxon>
        <taxon>Euteleostomi</taxon>
        <taxon>Amphibia</taxon>
        <taxon>Batrachia</taxon>
        <taxon>Anura</taxon>
        <taxon>Neobatrachia</taxon>
        <taxon>Ranoidea</taxon>
        <taxon>Ranidae</taxon>
        <taxon>Staurois</taxon>
    </lineage>
</organism>